<comment type="catalytic activity">
    <reaction evidence="1">
        <text>All bonds known to be hydrolyzed by this endopeptidase have arginine in P1 and an acidic residue in P4. P6 is often occupied by an acidic residue or by a hydroxy-amino-acid residue, the phosphorylation of which enhances cleavage.</text>
        <dbReference type="EC" id="3.4.22.49"/>
    </reaction>
</comment>
<sequence>MPSVGSISATTNRNYHNQYHIQSIMTSFPLIDPLDAFYLLNPSGDLNYTQNEFETWFRDQNLEGKAGCAPPAEELAVALKSHDLFMYIGHGCGMFRFYILLMCCCMYTVTSGTIILHNRFPNHPFLNFHFVYVLWYRATIIQYIPRLEIQRLEHCASTLLMGCSCGSLKLNGCYVPQGTPLSYLLAGSPVILLILTDLQIPCLILG</sequence>
<gene>
    <name evidence="7" type="ORF">RchiOBHm_Chr7g0223761</name>
</gene>
<organism evidence="7 8">
    <name type="scientific">Rosa chinensis</name>
    <name type="common">China rose</name>
    <dbReference type="NCBI Taxonomy" id="74649"/>
    <lineage>
        <taxon>Eukaryota</taxon>
        <taxon>Viridiplantae</taxon>
        <taxon>Streptophyta</taxon>
        <taxon>Embryophyta</taxon>
        <taxon>Tracheophyta</taxon>
        <taxon>Spermatophyta</taxon>
        <taxon>Magnoliopsida</taxon>
        <taxon>eudicotyledons</taxon>
        <taxon>Gunneridae</taxon>
        <taxon>Pentapetalae</taxon>
        <taxon>rosids</taxon>
        <taxon>fabids</taxon>
        <taxon>Rosales</taxon>
        <taxon>Rosaceae</taxon>
        <taxon>Rosoideae</taxon>
        <taxon>Rosoideae incertae sedis</taxon>
        <taxon>Rosa</taxon>
    </lineage>
</organism>
<dbReference type="PANTHER" id="PTHR12792">
    <property type="entry name" value="EXTRA SPINDLE POLES 1-RELATED"/>
    <property type="match status" value="1"/>
</dbReference>
<dbReference type="EC" id="3.4.22.49" evidence="2"/>
<accession>A0A2P6PDN4</accession>
<keyword evidence="3 7" id="KW-0378">Hydrolase</keyword>
<dbReference type="GO" id="GO:0006508">
    <property type="term" value="P:proteolysis"/>
    <property type="evidence" value="ECO:0007669"/>
    <property type="project" value="InterPro"/>
</dbReference>
<keyword evidence="8" id="KW-1185">Reference proteome</keyword>
<dbReference type="Proteomes" id="UP000238479">
    <property type="component" value="Chromosome 7"/>
</dbReference>
<evidence type="ECO:0000259" key="6">
    <source>
        <dbReference type="PROSITE" id="PS51700"/>
    </source>
</evidence>
<dbReference type="GO" id="GO:0004197">
    <property type="term" value="F:cysteine-type endopeptidase activity"/>
    <property type="evidence" value="ECO:0007669"/>
    <property type="project" value="InterPro"/>
</dbReference>
<feature type="domain" description="Peptidase C50" evidence="6">
    <location>
        <begin position="33"/>
        <end position="174"/>
    </location>
</feature>
<dbReference type="AlphaFoldDB" id="A0A2P6PDN4"/>
<dbReference type="Pfam" id="PF03568">
    <property type="entry name" value="Separin_C"/>
    <property type="match status" value="2"/>
</dbReference>
<dbReference type="PROSITE" id="PS51700">
    <property type="entry name" value="SEPARIN"/>
    <property type="match status" value="1"/>
</dbReference>
<evidence type="ECO:0000256" key="4">
    <source>
        <dbReference type="ARBA" id="ARBA00022829"/>
    </source>
</evidence>
<evidence type="ECO:0000256" key="2">
    <source>
        <dbReference type="ARBA" id="ARBA00012489"/>
    </source>
</evidence>
<feature type="transmembrane region" description="Helical" evidence="5">
    <location>
        <begin position="95"/>
        <end position="116"/>
    </location>
</feature>
<dbReference type="InterPro" id="IPR030397">
    <property type="entry name" value="SEPARIN_core_dom"/>
</dbReference>
<reference evidence="7 8" key="1">
    <citation type="journal article" date="2018" name="Nat. Genet.">
        <title>The Rosa genome provides new insights in the design of modern roses.</title>
        <authorList>
            <person name="Bendahmane M."/>
        </authorList>
    </citation>
    <scope>NUCLEOTIDE SEQUENCE [LARGE SCALE GENOMIC DNA]</scope>
    <source>
        <strain evidence="8">cv. Old Blush</strain>
    </source>
</reference>
<name>A0A2P6PDN4_ROSCH</name>
<dbReference type="Gramene" id="PRQ20035">
    <property type="protein sequence ID" value="PRQ20035"/>
    <property type="gene ID" value="RchiOBHm_Chr7g0223761"/>
</dbReference>
<proteinExistence type="predicted"/>
<protein>
    <recommendedName>
        <fullName evidence="2">separase</fullName>
        <ecNumber evidence="2">3.4.22.49</ecNumber>
    </recommendedName>
</protein>
<dbReference type="GO" id="GO:0005737">
    <property type="term" value="C:cytoplasm"/>
    <property type="evidence" value="ECO:0007669"/>
    <property type="project" value="TreeGrafter"/>
</dbReference>
<keyword evidence="5" id="KW-0812">Transmembrane</keyword>
<evidence type="ECO:0000313" key="8">
    <source>
        <dbReference type="Proteomes" id="UP000238479"/>
    </source>
</evidence>
<evidence type="ECO:0000256" key="1">
    <source>
        <dbReference type="ARBA" id="ARBA00000451"/>
    </source>
</evidence>
<dbReference type="EMBL" id="PDCK01000045">
    <property type="protein sequence ID" value="PRQ20035.1"/>
    <property type="molecule type" value="Genomic_DNA"/>
</dbReference>
<evidence type="ECO:0000256" key="3">
    <source>
        <dbReference type="ARBA" id="ARBA00022801"/>
    </source>
</evidence>
<dbReference type="GO" id="GO:0005634">
    <property type="term" value="C:nucleus"/>
    <property type="evidence" value="ECO:0007669"/>
    <property type="project" value="InterPro"/>
</dbReference>
<dbReference type="GO" id="GO:0051307">
    <property type="term" value="P:meiotic chromosome separation"/>
    <property type="evidence" value="ECO:0007669"/>
    <property type="project" value="TreeGrafter"/>
</dbReference>
<keyword evidence="5" id="KW-1133">Transmembrane helix</keyword>
<keyword evidence="4" id="KW-0159">Chromosome partition</keyword>
<keyword evidence="5" id="KW-0472">Membrane</keyword>
<dbReference type="STRING" id="74649.A0A2P6PDN4"/>
<evidence type="ECO:0000313" key="7">
    <source>
        <dbReference type="EMBL" id="PRQ20035.1"/>
    </source>
</evidence>
<comment type="caution">
    <text evidence="7">The sequence shown here is derived from an EMBL/GenBank/DDBJ whole genome shotgun (WGS) entry which is preliminary data.</text>
</comment>
<evidence type="ECO:0000256" key="5">
    <source>
        <dbReference type="SAM" id="Phobius"/>
    </source>
</evidence>
<dbReference type="InterPro" id="IPR005314">
    <property type="entry name" value="Peptidase_C50"/>
</dbReference>
<dbReference type="GO" id="GO:0072686">
    <property type="term" value="C:mitotic spindle"/>
    <property type="evidence" value="ECO:0007669"/>
    <property type="project" value="TreeGrafter"/>
</dbReference>
<dbReference type="PANTHER" id="PTHR12792:SF0">
    <property type="entry name" value="SEPARIN"/>
    <property type="match status" value="1"/>
</dbReference>